<dbReference type="AlphaFoldDB" id="A0AAD8KRX3"/>
<feature type="compositionally biased region" description="Basic residues" evidence="1">
    <location>
        <begin position="12"/>
        <end position="35"/>
    </location>
</feature>
<evidence type="ECO:0000313" key="2">
    <source>
        <dbReference type="EMBL" id="KAK1428405.1"/>
    </source>
</evidence>
<sequence>MGEEWLNELQRARHSPPSRRRRSCPRRPRRPRRHLLVTPSHPLTFPPSPSSTTRRHSRPRDPRLLLHLVSTSPEPLPHPYRDLFHKVQFFQFLL</sequence>
<organism evidence="2 3">
    <name type="scientific">Tagetes erecta</name>
    <name type="common">African marigold</name>
    <dbReference type="NCBI Taxonomy" id="13708"/>
    <lineage>
        <taxon>Eukaryota</taxon>
        <taxon>Viridiplantae</taxon>
        <taxon>Streptophyta</taxon>
        <taxon>Embryophyta</taxon>
        <taxon>Tracheophyta</taxon>
        <taxon>Spermatophyta</taxon>
        <taxon>Magnoliopsida</taxon>
        <taxon>eudicotyledons</taxon>
        <taxon>Gunneridae</taxon>
        <taxon>Pentapetalae</taxon>
        <taxon>asterids</taxon>
        <taxon>campanulids</taxon>
        <taxon>Asterales</taxon>
        <taxon>Asteraceae</taxon>
        <taxon>Asteroideae</taxon>
        <taxon>Heliantheae alliance</taxon>
        <taxon>Tageteae</taxon>
        <taxon>Tagetes</taxon>
    </lineage>
</organism>
<proteinExistence type="predicted"/>
<dbReference type="EMBL" id="JAUHHV010000004">
    <property type="protein sequence ID" value="KAK1428405.1"/>
    <property type="molecule type" value="Genomic_DNA"/>
</dbReference>
<accession>A0AAD8KRX3</accession>
<feature type="region of interest" description="Disordered" evidence="1">
    <location>
        <begin position="1"/>
        <end position="62"/>
    </location>
</feature>
<dbReference type="Proteomes" id="UP001229421">
    <property type="component" value="Unassembled WGS sequence"/>
</dbReference>
<comment type="caution">
    <text evidence="2">The sequence shown here is derived from an EMBL/GenBank/DDBJ whole genome shotgun (WGS) entry which is preliminary data.</text>
</comment>
<name>A0AAD8KRX3_TARER</name>
<keyword evidence="3" id="KW-1185">Reference proteome</keyword>
<reference evidence="2" key="1">
    <citation type="journal article" date="2023" name="bioRxiv">
        <title>Improved chromosome-level genome assembly for marigold (Tagetes erecta).</title>
        <authorList>
            <person name="Jiang F."/>
            <person name="Yuan L."/>
            <person name="Wang S."/>
            <person name="Wang H."/>
            <person name="Xu D."/>
            <person name="Wang A."/>
            <person name="Fan W."/>
        </authorList>
    </citation>
    <scope>NUCLEOTIDE SEQUENCE</scope>
    <source>
        <strain evidence="2">WSJ</strain>
        <tissue evidence="2">Leaf</tissue>
    </source>
</reference>
<evidence type="ECO:0000313" key="3">
    <source>
        <dbReference type="Proteomes" id="UP001229421"/>
    </source>
</evidence>
<evidence type="ECO:0000256" key="1">
    <source>
        <dbReference type="SAM" id="MobiDB-lite"/>
    </source>
</evidence>
<gene>
    <name evidence="2" type="ORF">QVD17_17238</name>
</gene>
<protein>
    <submittedName>
        <fullName evidence="2">Uncharacterized protein</fullName>
    </submittedName>
</protein>